<protein>
    <submittedName>
        <fullName evidence="1">Glycine hydroxymethyltransferase</fullName>
        <ecNumber evidence="1">2.1.2.1</ecNumber>
    </submittedName>
</protein>
<evidence type="ECO:0000313" key="1">
    <source>
        <dbReference type="EMBL" id="AFJ63909.1"/>
    </source>
</evidence>
<dbReference type="EMBL" id="CP003332">
    <property type="protein sequence ID" value="AFJ63909.1"/>
    <property type="molecule type" value="Genomic_DNA"/>
</dbReference>
<dbReference type="HOGENOM" id="CLU_210639_0_0_9"/>
<dbReference type="InterPro" id="IPR015422">
    <property type="entry name" value="PyrdxlP-dep_Trfase_small"/>
</dbReference>
<dbReference type="EC" id="2.1.2.1" evidence="1"/>
<dbReference type="KEGG" id="bqy:MUS_4060"/>
<proteinExistence type="predicted"/>
<dbReference type="Gene3D" id="3.90.1150.10">
    <property type="entry name" value="Aspartate Aminotransferase, domain 1"/>
    <property type="match status" value="1"/>
</dbReference>
<keyword evidence="1" id="KW-0489">Methyltransferase</keyword>
<dbReference type="GO" id="GO:0004372">
    <property type="term" value="F:glycine hydroxymethyltransferase activity"/>
    <property type="evidence" value="ECO:0007669"/>
    <property type="project" value="UniProtKB-EC"/>
</dbReference>
<accession>I2CB85</accession>
<dbReference type="PATRIC" id="fig|1126211.3.peg.3866"/>
<reference evidence="1 2" key="1">
    <citation type="journal article" date="2012" name="J. Biotechnol.">
        <title>Genome sequence of the plant growth promoting strain Bacillus amyloliquefaciens subsp. plantarum B9601-Y2 and expression of mersacidin and other secondary metabolites.</title>
        <authorList>
            <person name="He P."/>
            <person name="Hao K."/>
            <person name="Blom J."/>
            <person name="Ruckert C."/>
            <person name="Vater J."/>
            <person name="Mao Z."/>
            <person name="Wu Y."/>
            <person name="Hou M."/>
            <person name="He P."/>
            <person name="He Y."/>
            <person name="Borriss R."/>
        </authorList>
    </citation>
    <scope>NUCLEOTIDE SEQUENCE [LARGE SCALE GENOMIC DNA]</scope>
    <source>
        <strain evidence="1">Y2</strain>
    </source>
</reference>
<gene>
    <name evidence="1" type="primary">glyA</name>
    <name evidence="1" type="ORF">MUS_4060</name>
</gene>
<dbReference type="GO" id="GO:0032259">
    <property type="term" value="P:methylation"/>
    <property type="evidence" value="ECO:0007669"/>
    <property type="project" value="UniProtKB-KW"/>
</dbReference>
<dbReference type="GO" id="GO:0008168">
    <property type="term" value="F:methyltransferase activity"/>
    <property type="evidence" value="ECO:0007669"/>
    <property type="project" value="UniProtKB-KW"/>
</dbReference>
<keyword evidence="1" id="KW-0808">Transferase</keyword>
<sequence>MTSRGFDGDALEEVGAIIGLALKNHEDEAKLEEARQRVSALTEKFPLYKELDY</sequence>
<evidence type="ECO:0000313" key="2">
    <source>
        <dbReference type="Proteomes" id="UP000002878"/>
    </source>
</evidence>
<dbReference type="InterPro" id="IPR015424">
    <property type="entry name" value="PyrdxlP-dep_Trfase"/>
</dbReference>
<organism evidence="1 2">
    <name type="scientific">Bacillus amyloliquefaciens (strain Y2)</name>
    <name type="common">Bacillus amyloliquefaciens subsp. plantarum (strain B9601-Y2)</name>
    <dbReference type="NCBI Taxonomy" id="1155777"/>
    <lineage>
        <taxon>Bacteria</taxon>
        <taxon>Bacillati</taxon>
        <taxon>Bacillota</taxon>
        <taxon>Bacilli</taxon>
        <taxon>Bacillales</taxon>
        <taxon>Bacillaceae</taxon>
        <taxon>Bacillus</taxon>
        <taxon>Bacillus amyloliquefaciens group</taxon>
    </lineage>
</organism>
<dbReference type="SUPFAM" id="SSF53383">
    <property type="entry name" value="PLP-dependent transferases"/>
    <property type="match status" value="1"/>
</dbReference>
<dbReference type="Proteomes" id="UP000002878">
    <property type="component" value="Chromosome"/>
</dbReference>
<name>I2CB85_BACAY</name>
<dbReference type="AlphaFoldDB" id="I2CB85"/>